<dbReference type="InterPro" id="IPR001680">
    <property type="entry name" value="WD40_rpt"/>
</dbReference>
<accession>A0AAV7E128</accession>
<dbReference type="EMBL" id="JAINDJ010000007">
    <property type="protein sequence ID" value="KAG9441542.1"/>
    <property type="molecule type" value="Genomic_DNA"/>
</dbReference>
<evidence type="ECO:0000256" key="1">
    <source>
        <dbReference type="PROSITE-ProRule" id="PRU00221"/>
    </source>
</evidence>
<dbReference type="PROSITE" id="PS50082">
    <property type="entry name" value="WD_REPEATS_2"/>
    <property type="match status" value="1"/>
</dbReference>
<organism evidence="4 5">
    <name type="scientific">Aristolochia fimbriata</name>
    <name type="common">White veined hardy Dutchman's pipe vine</name>
    <dbReference type="NCBI Taxonomy" id="158543"/>
    <lineage>
        <taxon>Eukaryota</taxon>
        <taxon>Viridiplantae</taxon>
        <taxon>Streptophyta</taxon>
        <taxon>Embryophyta</taxon>
        <taxon>Tracheophyta</taxon>
        <taxon>Spermatophyta</taxon>
        <taxon>Magnoliopsida</taxon>
        <taxon>Magnoliidae</taxon>
        <taxon>Piperales</taxon>
        <taxon>Aristolochiaceae</taxon>
        <taxon>Aristolochia</taxon>
    </lineage>
</organism>
<dbReference type="SMART" id="SM00320">
    <property type="entry name" value="WD40"/>
    <property type="match status" value="2"/>
</dbReference>
<dbReference type="Proteomes" id="UP000825729">
    <property type="component" value="Unassembled WGS sequence"/>
</dbReference>
<dbReference type="GO" id="GO:0042273">
    <property type="term" value="P:ribosomal large subunit biogenesis"/>
    <property type="evidence" value="ECO:0007669"/>
    <property type="project" value="InterPro"/>
</dbReference>
<evidence type="ECO:0000256" key="3">
    <source>
        <dbReference type="SAM" id="SignalP"/>
    </source>
</evidence>
<protein>
    <recommendedName>
        <fullName evidence="6">WD repeat-containing protein 74</fullName>
    </recommendedName>
</protein>
<dbReference type="InterPro" id="IPR037379">
    <property type="entry name" value="WDR74/Nsa1"/>
</dbReference>
<dbReference type="SUPFAM" id="SSF50978">
    <property type="entry name" value="WD40 repeat-like"/>
    <property type="match status" value="1"/>
</dbReference>
<dbReference type="AlphaFoldDB" id="A0AAV7E128"/>
<name>A0AAV7E128_ARIFI</name>
<comment type="caution">
    <text evidence="4">The sequence shown here is derived from an EMBL/GenBank/DDBJ whole genome shotgun (WGS) entry which is preliminary data.</text>
</comment>
<keyword evidence="5" id="KW-1185">Reference proteome</keyword>
<dbReference type="GO" id="GO:0005730">
    <property type="term" value="C:nucleolus"/>
    <property type="evidence" value="ECO:0007669"/>
    <property type="project" value="InterPro"/>
</dbReference>
<feature type="signal peptide" evidence="3">
    <location>
        <begin position="1"/>
        <end position="17"/>
    </location>
</feature>
<evidence type="ECO:0000313" key="4">
    <source>
        <dbReference type="EMBL" id="KAG9441542.1"/>
    </source>
</evidence>
<dbReference type="PANTHER" id="PTHR16038">
    <property type="entry name" value="NOP SEVEN ASSOCIATED PROTEIN 1"/>
    <property type="match status" value="1"/>
</dbReference>
<dbReference type="GO" id="GO:0030687">
    <property type="term" value="C:preribosome, large subunit precursor"/>
    <property type="evidence" value="ECO:0007669"/>
    <property type="project" value="TreeGrafter"/>
</dbReference>
<feature type="chain" id="PRO_5043574557" description="WD repeat-containing protein 74" evidence="3">
    <location>
        <begin position="18"/>
        <end position="414"/>
    </location>
</feature>
<sequence>MLLLFATVTIKMPHTSAVESPGCPPLRALTFDVLGLGKVVEARVKQGIPSVVERWGDPDPSRCALVASLADNKTKPLVAVGRKNGLVEVLNPLNGDVQVEVRISEAGPTGHVSDDDLIVGLHLFKGDSSSKFLACTVKGNASLRSTQTGDASASWKACDSGKIACWSVDYSEKYALFGGKGVEVNVWDLANSNKIWTSKFPPANSLGIFTPTWFTAGTFLSKDDHRKIVAGTNNHQVRLYDIAAQRRPVISVDFRESPIRAVTAELDGYTIYAGTACGDLASFDMRTGKLLGCFVGKCCGSIRSIARHPEHPLIASCGLDAYLRFWDTKTRKPLAAVFLKQHLTSVVIDGNFTDEVSVASEPDKEIDEQVDDDLEVELENYPVKRKHSNKQEVSRKKKSKKSKKMAEDLSENML</sequence>
<gene>
    <name evidence="4" type="ORF">H6P81_017396</name>
</gene>
<keyword evidence="1" id="KW-0853">WD repeat</keyword>
<proteinExistence type="predicted"/>
<dbReference type="InterPro" id="IPR015943">
    <property type="entry name" value="WD40/YVTN_repeat-like_dom_sf"/>
</dbReference>
<keyword evidence="3" id="KW-0732">Signal</keyword>
<evidence type="ECO:0000256" key="2">
    <source>
        <dbReference type="SAM" id="MobiDB-lite"/>
    </source>
</evidence>
<reference evidence="4 5" key="1">
    <citation type="submission" date="2021-07" db="EMBL/GenBank/DDBJ databases">
        <title>The Aristolochia fimbriata genome: insights into angiosperm evolution, floral development and chemical biosynthesis.</title>
        <authorList>
            <person name="Jiao Y."/>
        </authorList>
    </citation>
    <scope>NUCLEOTIDE SEQUENCE [LARGE SCALE GENOMIC DNA]</scope>
    <source>
        <strain evidence="4">IBCAS-2021</strain>
        <tissue evidence="4">Leaf</tissue>
    </source>
</reference>
<evidence type="ECO:0000313" key="5">
    <source>
        <dbReference type="Proteomes" id="UP000825729"/>
    </source>
</evidence>
<feature type="repeat" description="WD" evidence="1">
    <location>
        <begin position="302"/>
        <end position="336"/>
    </location>
</feature>
<evidence type="ECO:0008006" key="6">
    <source>
        <dbReference type="Google" id="ProtNLM"/>
    </source>
</evidence>
<dbReference type="PANTHER" id="PTHR16038:SF4">
    <property type="entry name" value="WD REPEAT-CONTAINING PROTEIN 74"/>
    <property type="match status" value="1"/>
</dbReference>
<feature type="region of interest" description="Disordered" evidence="2">
    <location>
        <begin position="381"/>
        <end position="414"/>
    </location>
</feature>
<dbReference type="Gene3D" id="2.130.10.10">
    <property type="entry name" value="YVTN repeat-like/Quinoprotein amine dehydrogenase"/>
    <property type="match status" value="1"/>
</dbReference>
<dbReference type="InterPro" id="IPR036322">
    <property type="entry name" value="WD40_repeat_dom_sf"/>
</dbReference>
<dbReference type="CDD" id="cd22857">
    <property type="entry name" value="WDR74"/>
    <property type="match status" value="1"/>
</dbReference>